<feature type="compositionally biased region" description="Polar residues" evidence="1">
    <location>
        <begin position="148"/>
        <end position="163"/>
    </location>
</feature>
<accession>A0A1Z2XEK5</accession>
<dbReference type="AlphaFoldDB" id="A0A1B1S788"/>
<dbReference type="KEGG" id="pary:A4V02_02240"/>
<dbReference type="RefSeq" id="WP_068960043.1">
    <property type="nucleotide sequence ID" value="NZ_CAJTAP010000002.1"/>
</dbReference>
<keyword evidence="4" id="KW-1185">Reference proteome</keyword>
<evidence type="ECO:0000256" key="1">
    <source>
        <dbReference type="SAM" id="MobiDB-lite"/>
    </source>
</evidence>
<feature type="region of interest" description="Disordered" evidence="1">
    <location>
        <begin position="61"/>
        <end position="199"/>
    </location>
</feature>
<reference evidence="4" key="1">
    <citation type="submission" date="2016-04" db="EMBL/GenBank/DDBJ databases">
        <title>Complete Genome Sequences of Twelve Strains of a Stable Defined Moderately Diverse Mouse Microbiota 2 (sDMDMm2).</title>
        <authorList>
            <person name="Uchimura Y."/>
            <person name="Wyss M."/>
            <person name="Brugiroux S."/>
            <person name="Limenitakis J.P."/>
            <person name="Stecher B."/>
            <person name="McCoy K.D."/>
            <person name="Macpherson A.J."/>
        </authorList>
    </citation>
    <scope>NUCLEOTIDE SEQUENCE [LARGE SCALE GENOMIC DNA]</scope>
    <source>
        <strain evidence="4">YL27</strain>
    </source>
</reference>
<organism evidence="3 4">
    <name type="scientific">Muribaculum intestinale</name>
    <dbReference type="NCBI Taxonomy" id="1796646"/>
    <lineage>
        <taxon>Bacteria</taxon>
        <taxon>Pseudomonadati</taxon>
        <taxon>Bacteroidota</taxon>
        <taxon>Bacteroidia</taxon>
        <taxon>Bacteroidales</taxon>
        <taxon>Muribaculaceae</taxon>
        <taxon>Muribaculum</taxon>
    </lineage>
</organism>
<feature type="compositionally biased region" description="Low complexity" evidence="1">
    <location>
        <begin position="68"/>
        <end position="78"/>
    </location>
</feature>
<keyword evidence="2" id="KW-0812">Transmembrane</keyword>
<proteinExistence type="predicted"/>
<evidence type="ECO:0000256" key="2">
    <source>
        <dbReference type="SAM" id="Phobius"/>
    </source>
</evidence>
<dbReference type="EMBL" id="CP015402">
    <property type="protein sequence ID" value="ANU62660.1"/>
    <property type="molecule type" value="Genomic_DNA"/>
</dbReference>
<dbReference type="GeneID" id="65535658"/>
<feature type="transmembrane region" description="Helical" evidence="2">
    <location>
        <begin position="9"/>
        <end position="28"/>
    </location>
</feature>
<accession>A0A1B1S788</accession>
<feature type="compositionally biased region" description="Basic and acidic residues" evidence="1">
    <location>
        <begin position="113"/>
        <end position="147"/>
    </location>
</feature>
<keyword evidence="2" id="KW-1133">Transmembrane helix</keyword>
<dbReference type="STRING" id="1796646.A4V02_02240"/>
<evidence type="ECO:0000313" key="4">
    <source>
        <dbReference type="Proteomes" id="UP000186351"/>
    </source>
</evidence>
<name>A0A1B1S788_9BACT</name>
<keyword evidence="2" id="KW-0472">Membrane</keyword>
<gene>
    <name evidence="3" type="ORF">A4V02_02240</name>
</gene>
<protein>
    <recommendedName>
        <fullName evidence="5">Energy transducer TonB</fullName>
    </recommendedName>
</protein>
<evidence type="ECO:0000313" key="3">
    <source>
        <dbReference type="EMBL" id="ANU62660.1"/>
    </source>
</evidence>
<sequence>MQQSDKDRIIAVIGTLLVLALLLLWIALSEFRINIDELDSRKWPPVDSSEIVFGGEYVKLGDMPQPVPQEQAEAQPQESAEEPAYEGTDMSDAGQKTDIPPVTTASERPSPMKVEKKPETPEKKGPTKEELAERERIKRQKEQEAQSKKISSGIKNSFKQNSKPAAGTPGSPDGNSDSGVLSGTPGFSLKGRTPESWGATRSTLAGSIVIRVSVNRQGHVVGSPIYVGGTGPAAASIQVRRSCIAAARSSRFSVDLDAPAEQVGTITWTFK</sequence>
<dbReference type="OrthoDB" id="1100736at2"/>
<dbReference type="Proteomes" id="UP000186351">
    <property type="component" value="Chromosome"/>
</dbReference>
<evidence type="ECO:0008006" key="5">
    <source>
        <dbReference type="Google" id="ProtNLM"/>
    </source>
</evidence>